<dbReference type="EMBL" id="JAQQAF010000005">
    <property type="protein sequence ID" value="KAJ8483548.1"/>
    <property type="molecule type" value="Genomic_DNA"/>
</dbReference>
<proteinExistence type="predicted"/>
<feature type="domain" description="WRKY19-like zinc finger" evidence="2">
    <location>
        <begin position="272"/>
        <end position="296"/>
    </location>
</feature>
<dbReference type="AlphaFoldDB" id="A0AAV8QSU2"/>
<keyword evidence="4" id="KW-1185">Reference proteome</keyword>
<dbReference type="PANTHER" id="PTHR31827">
    <property type="entry name" value="EMB|CAB89363.1"/>
    <property type="match status" value="1"/>
</dbReference>
<sequence>MDFAVDLPSLSRFDFWSSMQSGGIKLPMDSHPNLHDSNIRETKRKWNDNNGVEGPLLALGLGQSPSSSVVSKMSSAGVSTTSSVKETDEESPVSPELSFKLHIGNGYMLSYNKSSVGILKAPHTVDMLDLQLSLSTGSSESALINVNTIADQHHDSLEPSVIASPVQVSEEEGSASSCWIFGKCLVQPCVPKPETGSSNFPPQKRMHTEADLIAVLPDFPSTMIQMSKNPVGCSSGVSDSHKRNNRTKYCQFHGCAKGARGASSLCIAHGGGRRCQRPGCQKGAEGRTIYCKAHGGGRRCQHLGCTKSAEGRTDYCIAHGGGRRCSHPSCTRAARGKSGLCIRHGGGKRCQIENCTKSAEGCSGLCISHGGGRRCHFHGCTKGAQGSTLFCKAHGGGKRCTVAGCTKGAEGSTPFCKGHGGGKRCSFQGGGVCPKSVHGGTPFCVAHGGGKRCAVAGCPRSARGRTSFCVRHGGGKRCKFEGCGKSAQGSTNFCKAHGGGKRCSWNQLGSKFGVGEQPCHCDKYARGKTGLCAAHGALVQDHCVHGGGMLGPPTTQYPVSVKLEKMNEVAAEEETFTKLELKKVVVVHSVLPQSGSSVPEGRVRGGGLVATVIASSSGFGINTGE</sequence>
<feature type="domain" description="WRKY19-like zinc finger" evidence="2">
    <location>
        <begin position="372"/>
        <end position="396"/>
    </location>
</feature>
<protein>
    <recommendedName>
        <fullName evidence="2">WRKY19-like zinc finger domain-containing protein</fullName>
    </recommendedName>
</protein>
<feature type="region of interest" description="Disordered" evidence="1">
    <location>
        <begin position="70"/>
        <end position="91"/>
    </location>
</feature>
<gene>
    <name evidence="3" type="ORF">OPV22_016033</name>
</gene>
<evidence type="ECO:0000259" key="2">
    <source>
        <dbReference type="Pfam" id="PF24906"/>
    </source>
</evidence>
<feature type="domain" description="WRKY19-like zinc finger" evidence="2">
    <location>
        <begin position="347"/>
        <end position="371"/>
    </location>
</feature>
<name>A0AAV8QSU2_ENSVE</name>
<reference evidence="3 4" key="1">
    <citation type="submission" date="2022-12" db="EMBL/GenBank/DDBJ databases">
        <title>Chromosome-scale assembly of the Ensete ventricosum genome.</title>
        <authorList>
            <person name="Dussert Y."/>
            <person name="Stocks J."/>
            <person name="Wendawek A."/>
            <person name="Woldeyes F."/>
            <person name="Nichols R.A."/>
            <person name="Borrell J.S."/>
        </authorList>
    </citation>
    <scope>NUCLEOTIDE SEQUENCE [LARGE SCALE GENOMIC DNA]</scope>
    <source>
        <strain evidence="4">cv. Maze</strain>
        <tissue evidence="3">Seeds</tissue>
    </source>
</reference>
<feature type="domain" description="WRKY19-like zinc finger" evidence="2">
    <location>
        <begin position="450"/>
        <end position="474"/>
    </location>
</feature>
<dbReference type="Proteomes" id="UP001222027">
    <property type="component" value="Unassembled WGS sequence"/>
</dbReference>
<feature type="domain" description="WRKY19-like zinc finger" evidence="2">
    <location>
        <begin position="322"/>
        <end position="346"/>
    </location>
</feature>
<comment type="caution">
    <text evidence="3">The sequence shown here is derived from an EMBL/GenBank/DDBJ whole genome shotgun (WGS) entry which is preliminary data.</text>
</comment>
<evidence type="ECO:0000256" key="1">
    <source>
        <dbReference type="SAM" id="MobiDB-lite"/>
    </source>
</evidence>
<evidence type="ECO:0000313" key="3">
    <source>
        <dbReference type="EMBL" id="KAJ8483548.1"/>
    </source>
</evidence>
<evidence type="ECO:0000313" key="4">
    <source>
        <dbReference type="Proteomes" id="UP001222027"/>
    </source>
</evidence>
<dbReference type="PANTHER" id="PTHR31827:SF61">
    <property type="entry name" value="OS01G0621900 PROTEIN"/>
    <property type="match status" value="1"/>
</dbReference>
<feature type="domain" description="WRKY19-like zinc finger" evidence="2">
    <location>
        <begin position="297"/>
        <end position="321"/>
    </location>
</feature>
<organism evidence="3 4">
    <name type="scientific">Ensete ventricosum</name>
    <name type="common">Abyssinian banana</name>
    <name type="synonym">Musa ensete</name>
    <dbReference type="NCBI Taxonomy" id="4639"/>
    <lineage>
        <taxon>Eukaryota</taxon>
        <taxon>Viridiplantae</taxon>
        <taxon>Streptophyta</taxon>
        <taxon>Embryophyta</taxon>
        <taxon>Tracheophyta</taxon>
        <taxon>Spermatophyta</taxon>
        <taxon>Magnoliopsida</taxon>
        <taxon>Liliopsida</taxon>
        <taxon>Zingiberales</taxon>
        <taxon>Musaceae</taxon>
        <taxon>Ensete</taxon>
    </lineage>
</organism>
<accession>A0AAV8QSU2</accession>
<feature type="compositionally biased region" description="Low complexity" evidence="1">
    <location>
        <begin position="70"/>
        <end position="79"/>
    </location>
</feature>
<feature type="domain" description="WRKY19-like zinc finger" evidence="2">
    <location>
        <begin position="475"/>
        <end position="499"/>
    </location>
</feature>
<dbReference type="Pfam" id="PF24906">
    <property type="entry name" value="Zf_WRKY19"/>
    <property type="match status" value="7"/>
</dbReference>
<dbReference type="InterPro" id="IPR056866">
    <property type="entry name" value="Znf_WRKY19"/>
</dbReference>